<dbReference type="PANTHER" id="PTHR22996">
    <property type="entry name" value="MAHOGUNIN"/>
    <property type="match status" value="1"/>
</dbReference>
<comment type="pathway">
    <text evidence="2">Protein modification; protein ubiquitination.</text>
</comment>
<protein>
    <recommendedName>
        <fullName evidence="3">RING-type E3 ubiquitin transferase</fullName>
        <ecNumber evidence="3">2.3.2.27</ecNumber>
    </recommendedName>
</protein>
<evidence type="ECO:0000256" key="13">
    <source>
        <dbReference type="SAM" id="MobiDB-lite"/>
    </source>
</evidence>
<evidence type="ECO:0000259" key="14">
    <source>
        <dbReference type="PROSITE" id="PS50089"/>
    </source>
</evidence>
<dbReference type="Pfam" id="PF26192">
    <property type="entry name" value="RNF157-like_N"/>
    <property type="match status" value="1"/>
</dbReference>
<accession>A0AAP0BX24</accession>
<dbReference type="EMBL" id="JBBWWQ010000003">
    <property type="protein sequence ID" value="KAK8951559.1"/>
    <property type="molecule type" value="Genomic_DNA"/>
</dbReference>
<evidence type="ECO:0000256" key="1">
    <source>
        <dbReference type="ARBA" id="ARBA00000900"/>
    </source>
</evidence>
<feature type="domain" description="RING-type" evidence="14">
    <location>
        <begin position="333"/>
        <end position="372"/>
    </location>
</feature>
<dbReference type="InterPro" id="IPR001841">
    <property type="entry name" value="Znf_RING"/>
</dbReference>
<dbReference type="InterPro" id="IPR058981">
    <property type="entry name" value="MGRN1/RNF157-like_N"/>
</dbReference>
<evidence type="ECO:0000313" key="16">
    <source>
        <dbReference type="Proteomes" id="UP001418222"/>
    </source>
</evidence>
<dbReference type="PROSITE" id="PS50089">
    <property type="entry name" value="ZF_RING_2"/>
    <property type="match status" value="1"/>
</dbReference>
<keyword evidence="7 12" id="KW-0863">Zinc-finger</keyword>
<evidence type="ECO:0000256" key="3">
    <source>
        <dbReference type="ARBA" id="ARBA00012483"/>
    </source>
</evidence>
<comment type="caution">
    <text evidence="15">The sequence shown here is derived from an EMBL/GenBank/DDBJ whole genome shotgun (WGS) entry which is preliminary data.</text>
</comment>
<keyword evidence="6" id="KW-0479">Metal-binding</keyword>
<dbReference type="PANTHER" id="PTHR22996:SF4">
    <property type="entry name" value="E3 UBIQUITIN-PROTEIN LIGASE LUL4-RELATED"/>
    <property type="match status" value="1"/>
</dbReference>
<keyword evidence="5" id="KW-0519">Myristate</keyword>
<dbReference type="SUPFAM" id="SSF57850">
    <property type="entry name" value="RING/U-box"/>
    <property type="match status" value="1"/>
</dbReference>
<evidence type="ECO:0000256" key="5">
    <source>
        <dbReference type="ARBA" id="ARBA00022707"/>
    </source>
</evidence>
<feature type="region of interest" description="Disordered" evidence="13">
    <location>
        <begin position="1"/>
        <end position="54"/>
    </location>
</feature>
<comment type="similarity">
    <text evidence="11">Belongs to the RING-type zinc finger family. LOG2 subfamily.</text>
</comment>
<sequence>MGQSSSRSRRRDDYHQTYPHHLPHRPPPPLPPTQIPPYNPYPPPSQPNFTTPYYSHPPPPPPYYYAYRPQPSSMYGGLMSSLESLGQSIFPSYYRMDQRNPNQGNLWLASGAPPRPAAMPPYPSSSEASSSALVAPPPYVEHQKAKKVKNDVNLHKDMILLEVDEQNQEQYLVSFVYDAVVDGSFTIYYFAKEGANCSFSSTEESIYKPRSYPFEQGTGKKFCQPSGDGVDLAFFDLDSLSKPSTGAIFPLVIYAEARRPTPTADHSAQSTPAHVQITLAIIEKNSKGAFQVKVAKQILWIDGERYELQEIFGLVNSSDEPLNDGDDDIGKECVICMTEQRNTAVFPCRHLCMCADCAKSLRLQSNKCPICRQPVEKLMEINVNSSGV</sequence>
<dbReference type="Gene3D" id="3.30.40.10">
    <property type="entry name" value="Zinc/RING finger domain, C3HC4 (zinc finger)"/>
    <property type="match status" value="1"/>
</dbReference>
<evidence type="ECO:0000256" key="2">
    <source>
        <dbReference type="ARBA" id="ARBA00004906"/>
    </source>
</evidence>
<dbReference type="Proteomes" id="UP001418222">
    <property type="component" value="Unassembled WGS sequence"/>
</dbReference>
<evidence type="ECO:0000256" key="6">
    <source>
        <dbReference type="ARBA" id="ARBA00022723"/>
    </source>
</evidence>
<evidence type="ECO:0000256" key="10">
    <source>
        <dbReference type="ARBA" id="ARBA00023288"/>
    </source>
</evidence>
<reference evidence="15 16" key="1">
    <citation type="journal article" date="2022" name="Nat. Plants">
        <title>Genomes of leafy and leafless Platanthera orchids illuminate the evolution of mycoheterotrophy.</title>
        <authorList>
            <person name="Li M.H."/>
            <person name="Liu K.W."/>
            <person name="Li Z."/>
            <person name="Lu H.C."/>
            <person name="Ye Q.L."/>
            <person name="Zhang D."/>
            <person name="Wang J.Y."/>
            <person name="Li Y.F."/>
            <person name="Zhong Z.M."/>
            <person name="Liu X."/>
            <person name="Yu X."/>
            <person name="Liu D.K."/>
            <person name="Tu X.D."/>
            <person name="Liu B."/>
            <person name="Hao Y."/>
            <person name="Liao X.Y."/>
            <person name="Jiang Y.T."/>
            <person name="Sun W.H."/>
            <person name="Chen J."/>
            <person name="Chen Y.Q."/>
            <person name="Ai Y."/>
            <person name="Zhai J.W."/>
            <person name="Wu S.S."/>
            <person name="Zhou Z."/>
            <person name="Hsiao Y.Y."/>
            <person name="Wu W.L."/>
            <person name="Chen Y.Y."/>
            <person name="Lin Y.F."/>
            <person name="Hsu J.L."/>
            <person name="Li C.Y."/>
            <person name="Wang Z.W."/>
            <person name="Zhao X."/>
            <person name="Zhong W.Y."/>
            <person name="Ma X.K."/>
            <person name="Ma L."/>
            <person name="Huang J."/>
            <person name="Chen G.Z."/>
            <person name="Huang M.Z."/>
            <person name="Huang L."/>
            <person name="Peng D.H."/>
            <person name="Luo Y.B."/>
            <person name="Zou S.Q."/>
            <person name="Chen S.P."/>
            <person name="Lan S."/>
            <person name="Tsai W.C."/>
            <person name="Van de Peer Y."/>
            <person name="Liu Z.J."/>
        </authorList>
    </citation>
    <scope>NUCLEOTIDE SEQUENCE [LARGE SCALE GENOMIC DNA]</scope>
    <source>
        <strain evidence="15">Lor287</strain>
    </source>
</reference>
<keyword evidence="16" id="KW-1185">Reference proteome</keyword>
<dbReference type="AlphaFoldDB" id="A0AAP0BX24"/>
<dbReference type="InterPro" id="IPR045194">
    <property type="entry name" value="MGRN1/RNF157-like"/>
</dbReference>
<keyword evidence="8" id="KW-0833">Ubl conjugation pathway</keyword>
<dbReference type="Pfam" id="PF13920">
    <property type="entry name" value="zf-C3HC4_3"/>
    <property type="match status" value="1"/>
</dbReference>
<keyword evidence="4" id="KW-0808">Transferase</keyword>
<dbReference type="CDD" id="cd16789">
    <property type="entry name" value="mRING-HC-C3HC5_MGRN1-like"/>
    <property type="match status" value="1"/>
</dbReference>
<dbReference type="GO" id="GO:0016567">
    <property type="term" value="P:protein ubiquitination"/>
    <property type="evidence" value="ECO:0007669"/>
    <property type="project" value="TreeGrafter"/>
</dbReference>
<feature type="compositionally biased region" description="Pro residues" evidence="13">
    <location>
        <begin position="25"/>
        <end position="46"/>
    </location>
</feature>
<evidence type="ECO:0000256" key="9">
    <source>
        <dbReference type="ARBA" id="ARBA00022833"/>
    </source>
</evidence>
<evidence type="ECO:0000256" key="12">
    <source>
        <dbReference type="PROSITE-ProRule" id="PRU00175"/>
    </source>
</evidence>
<organism evidence="15 16">
    <name type="scientific">Platanthera zijinensis</name>
    <dbReference type="NCBI Taxonomy" id="2320716"/>
    <lineage>
        <taxon>Eukaryota</taxon>
        <taxon>Viridiplantae</taxon>
        <taxon>Streptophyta</taxon>
        <taxon>Embryophyta</taxon>
        <taxon>Tracheophyta</taxon>
        <taxon>Spermatophyta</taxon>
        <taxon>Magnoliopsida</taxon>
        <taxon>Liliopsida</taxon>
        <taxon>Asparagales</taxon>
        <taxon>Orchidaceae</taxon>
        <taxon>Orchidoideae</taxon>
        <taxon>Orchideae</taxon>
        <taxon>Orchidinae</taxon>
        <taxon>Platanthera</taxon>
    </lineage>
</organism>
<evidence type="ECO:0000313" key="15">
    <source>
        <dbReference type="EMBL" id="KAK8951559.1"/>
    </source>
</evidence>
<comment type="catalytic activity">
    <reaction evidence="1">
        <text>S-ubiquitinyl-[E2 ubiquitin-conjugating enzyme]-L-cysteine + [acceptor protein]-L-lysine = [E2 ubiquitin-conjugating enzyme]-L-cysteine + N(6)-ubiquitinyl-[acceptor protein]-L-lysine.</text>
        <dbReference type="EC" id="2.3.2.27"/>
    </reaction>
</comment>
<dbReference type="SMART" id="SM00184">
    <property type="entry name" value="RING"/>
    <property type="match status" value="1"/>
</dbReference>
<dbReference type="InterPro" id="IPR045195">
    <property type="entry name" value="LOG2-like_mRING_C3HC5"/>
</dbReference>
<proteinExistence type="inferred from homology"/>
<keyword evidence="9" id="KW-0862">Zinc</keyword>
<evidence type="ECO:0000256" key="11">
    <source>
        <dbReference type="ARBA" id="ARBA00025721"/>
    </source>
</evidence>
<evidence type="ECO:0000256" key="8">
    <source>
        <dbReference type="ARBA" id="ARBA00022786"/>
    </source>
</evidence>
<name>A0AAP0BX24_9ASPA</name>
<gene>
    <name evidence="15" type="primary">LUL4</name>
    <name evidence="15" type="ORF">KSP39_PZI003864</name>
</gene>
<dbReference type="GO" id="GO:0008270">
    <property type="term" value="F:zinc ion binding"/>
    <property type="evidence" value="ECO:0007669"/>
    <property type="project" value="UniProtKB-KW"/>
</dbReference>
<dbReference type="FunFam" id="3.30.40.10:FF:000115">
    <property type="entry name" value="probable E3 ubiquitin-protein ligase LOG2"/>
    <property type="match status" value="1"/>
</dbReference>
<evidence type="ECO:0000256" key="4">
    <source>
        <dbReference type="ARBA" id="ARBA00022679"/>
    </source>
</evidence>
<dbReference type="InterPro" id="IPR013083">
    <property type="entry name" value="Znf_RING/FYVE/PHD"/>
</dbReference>
<evidence type="ECO:0000256" key="7">
    <source>
        <dbReference type="ARBA" id="ARBA00022771"/>
    </source>
</evidence>
<dbReference type="EC" id="2.3.2.27" evidence="3"/>
<keyword evidence="10" id="KW-0449">Lipoprotein</keyword>
<dbReference type="GO" id="GO:0061630">
    <property type="term" value="F:ubiquitin protein ligase activity"/>
    <property type="evidence" value="ECO:0007669"/>
    <property type="project" value="UniProtKB-EC"/>
</dbReference>